<dbReference type="GO" id="GO:0006310">
    <property type="term" value="P:DNA recombination"/>
    <property type="evidence" value="ECO:0007669"/>
    <property type="project" value="UniProtKB-KW"/>
</dbReference>
<dbReference type="GO" id="GO:0015074">
    <property type="term" value="P:DNA integration"/>
    <property type="evidence" value="ECO:0007669"/>
    <property type="project" value="UniProtKB-KW"/>
</dbReference>
<comment type="similarity">
    <text evidence="1">Belongs to the 'phage' integrase family.</text>
</comment>
<dbReference type="GO" id="GO:0003677">
    <property type="term" value="F:DNA binding"/>
    <property type="evidence" value="ECO:0007669"/>
    <property type="project" value="UniProtKB-UniRule"/>
</dbReference>
<dbReference type="PROSITE" id="PS51898">
    <property type="entry name" value="TYR_RECOMBINASE"/>
    <property type="match status" value="1"/>
</dbReference>
<evidence type="ECO:0000256" key="3">
    <source>
        <dbReference type="ARBA" id="ARBA00023125"/>
    </source>
</evidence>
<dbReference type="PANTHER" id="PTHR30349:SF41">
    <property type="entry name" value="INTEGRASE_RECOMBINASE PROTEIN MJ0367-RELATED"/>
    <property type="match status" value="1"/>
</dbReference>
<dbReference type="InterPro" id="IPR050090">
    <property type="entry name" value="Tyrosine_recombinase_XerCD"/>
</dbReference>
<evidence type="ECO:0000256" key="5">
    <source>
        <dbReference type="PROSITE-ProRule" id="PRU01248"/>
    </source>
</evidence>
<protein>
    <submittedName>
        <fullName evidence="8">Site-specific integrase</fullName>
    </submittedName>
</protein>
<dbReference type="InterPro" id="IPR002104">
    <property type="entry name" value="Integrase_catalytic"/>
</dbReference>
<organism evidence="8 9">
    <name type="scientific">Thiomonas arsenitoxydans (strain DSM 22701 / CIP 110005 / 3As)</name>
    <dbReference type="NCBI Taxonomy" id="426114"/>
    <lineage>
        <taxon>Bacteria</taxon>
        <taxon>Pseudomonadati</taxon>
        <taxon>Pseudomonadota</taxon>
        <taxon>Betaproteobacteria</taxon>
        <taxon>Burkholderiales</taxon>
        <taxon>Thiomonas</taxon>
    </lineage>
</organism>
<dbReference type="InterPro" id="IPR004107">
    <property type="entry name" value="Integrase_SAM-like_N"/>
</dbReference>
<dbReference type="PANTHER" id="PTHR30349">
    <property type="entry name" value="PHAGE INTEGRASE-RELATED"/>
    <property type="match status" value="1"/>
</dbReference>
<evidence type="ECO:0000256" key="4">
    <source>
        <dbReference type="ARBA" id="ARBA00023172"/>
    </source>
</evidence>
<sequence>MKPFLFARGSKNYARFYVPASCRDRFGGRQYLVFSLGEAPSHEIRLRACMLEAQLWQVLQGASMDGSKIKKYEIDLGKGIFKAEGLDDHQAMMELLRSIQPAIRAIPAEPTTNPQPLQEEAKKEPSTGLLLDGLLAKFYLLKKISPATRKSYDLTVQDFIRFYKGKAFVSGIVVPDMTRFREYLGEKGNTARTIDKKLSTLKTLFNFAIDQGYYVGKNPAQIKSLLTKKQKATGGFLIFEEDEIKALFDCAWFREQKEKDPDYYWACLLVLFTGARHEEITLLKRGQFKQSGKGTFFIQIRESKTNAGIREVPIPAELMNMGLADFFKNKEPHTQVFRYKEGNALGKKFARHIKDVAKIDRGRLVLHSLRKFLNDLMMKNGVSLEARCQFIGHEIENVNVVTYANKFNVDELVEKTSAVIGKILSYI</sequence>
<reference evidence="8" key="1">
    <citation type="submission" date="2021-02" db="EMBL/GenBank/DDBJ databases">
        <title>Thiocyanate and organic carbon inputs drive convergent selection for specific autotrophic Afipia and Thiobacillus strains within complex microbiomes.</title>
        <authorList>
            <person name="Huddy R.J."/>
            <person name="Sachdeva R."/>
            <person name="Kadzinga F."/>
            <person name="Kantor R.S."/>
            <person name="Harrison S.T.L."/>
            <person name="Banfield J.F."/>
        </authorList>
    </citation>
    <scope>NUCLEOTIDE SEQUENCE</scope>
    <source>
        <strain evidence="8">SCN18_13_7_16_R3_B_64_19</strain>
    </source>
</reference>
<name>A0A8I1MX02_THIA3</name>
<dbReference type="Gene3D" id="1.10.150.130">
    <property type="match status" value="1"/>
</dbReference>
<dbReference type="SUPFAM" id="SSF56349">
    <property type="entry name" value="DNA breaking-rejoining enzymes"/>
    <property type="match status" value="1"/>
</dbReference>
<dbReference type="InterPro" id="IPR010998">
    <property type="entry name" value="Integrase_recombinase_N"/>
</dbReference>
<gene>
    <name evidence="8" type="ORF">J0I24_12595</name>
</gene>
<evidence type="ECO:0000259" key="7">
    <source>
        <dbReference type="PROSITE" id="PS51900"/>
    </source>
</evidence>
<keyword evidence="4" id="KW-0233">DNA recombination</keyword>
<dbReference type="InterPro" id="IPR013762">
    <property type="entry name" value="Integrase-like_cat_sf"/>
</dbReference>
<dbReference type="RefSeq" id="WP_276731501.1">
    <property type="nucleotide sequence ID" value="NZ_JAFKMR010000025.1"/>
</dbReference>
<dbReference type="Pfam" id="PF02899">
    <property type="entry name" value="Phage_int_SAM_1"/>
    <property type="match status" value="1"/>
</dbReference>
<dbReference type="AlphaFoldDB" id="A0A8I1MX02"/>
<dbReference type="PROSITE" id="PS51900">
    <property type="entry name" value="CB"/>
    <property type="match status" value="1"/>
</dbReference>
<evidence type="ECO:0000313" key="9">
    <source>
        <dbReference type="Proteomes" id="UP000664800"/>
    </source>
</evidence>
<feature type="domain" description="Core-binding (CB)" evidence="7">
    <location>
        <begin position="129"/>
        <end position="209"/>
    </location>
</feature>
<dbReference type="Proteomes" id="UP000664800">
    <property type="component" value="Unassembled WGS sequence"/>
</dbReference>
<evidence type="ECO:0000256" key="2">
    <source>
        <dbReference type="ARBA" id="ARBA00022908"/>
    </source>
</evidence>
<evidence type="ECO:0000259" key="6">
    <source>
        <dbReference type="PROSITE" id="PS51898"/>
    </source>
</evidence>
<keyword evidence="3 5" id="KW-0238">DNA-binding</keyword>
<comment type="caution">
    <text evidence="8">The sequence shown here is derived from an EMBL/GenBank/DDBJ whole genome shotgun (WGS) entry which is preliminary data.</text>
</comment>
<feature type="domain" description="Tyr recombinase" evidence="6">
    <location>
        <begin position="234"/>
        <end position="417"/>
    </location>
</feature>
<dbReference type="InterPro" id="IPR011010">
    <property type="entry name" value="DNA_brk_join_enz"/>
</dbReference>
<evidence type="ECO:0000256" key="1">
    <source>
        <dbReference type="ARBA" id="ARBA00008857"/>
    </source>
</evidence>
<keyword evidence="2" id="KW-0229">DNA integration</keyword>
<dbReference type="Gene3D" id="1.10.443.10">
    <property type="entry name" value="Intergrase catalytic core"/>
    <property type="match status" value="1"/>
</dbReference>
<evidence type="ECO:0000313" key="8">
    <source>
        <dbReference type="EMBL" id="MBN8745128.1"/>
    </source>
</evidence>
<proteinExistence type="inferred from homology"/>
<accession>A0A8I1MX02</accession>
<dbReference type="EMBL" id="JAFKMR010000025">
    <property type="protein sequence ID" value="MBN8745128.1"/>
    <property type="molecule type" value="Genomic_DNA"/>
</dbReference>
<dbReference type="InterPro" id="IPR044068">
    <property type="entry name" value="CB"/>
</dbReference>